<proteinExistence type="predicted"/>
<evidence type="ECO:0000313" key="4">
    <source>
        <dbReference type="Proteomes" id="UP000029707"/>
    </source>
</evidence>
<dbReference type="PROSITE" id="PS51194">
    <property type="entry name" value="HELICASE_CTER"/>
    <property type="match status" value="1"/>
</dbReference>
<dbReference type="GO" id="GO:0016787">
    <property type="term" value="F:hydrolase activity"/>
    <property type="evidence" value="ECO:0007669"/>
    <property type="project" value="InterPro"/>
</dbReference>
<protein>
    <recommendedName>
        <fullName evidence="2">Helicase C-terminal domain-containing protein</fullName>
    </recommendedName>
</protein>
<dbReference type="Gene3D" id="3.40.50.300">
    <property type="entry name" value="P-loop containing nucleotide triphosphate hydrolases"/>
    <property type="match status" value="2"/>
</dbReference>
<dbReference type="AlphaFoldDB" id="A0A4U8TPN2"/>
<dbReference type="SMART" id="SM00490">
    <property type="entry name" value="HELICc"/>
    <property type="match status" value="1"/>
</dbReference>
<dbReference type="Pfam" id="PF18135">
    <property type="entry name" value="Type_ISP_C"/>
    <property type="match status" value="1"/>
</dbReference>
<dbReference type="InterPro" id="IPR029063">
    <property type="entry name" value="SAM-dependent_MTases_sf"/>
</dbReference>
<evidence type="ECO:0000313" key="3">
    <source>
        <dbReference type="EMBL" id="TLE02046.1"/>
    </source>
</evidence>
<dbReference type="Pfam" id="PF22240">
    <property type="entry name" value="ISP_coupler"/>
    <property type="match status" value="1"/>
</dbReference>
<dbReference type="InterPro" id="IPR041635">
    <property type="entry name" value="Type_ISP_LLaBIII_C"/>
</dbReference>
<dbReference type="Gene3D" id="3.40.50.150">
    <property type="entry name" value="Vaccinia Virus protein VP39"/>
    <property type="match status" value="1"/>
</dbReference>
<feature type="region of interest" description="Disordered" evidence="1">
    <location>
        <begin position="696"/>
        <end position="724"/>
    </location>
</feature>
<evidence type="ECO:0000256" key="1">
    <source>
        <dbReference type="SAM" id="MobiDB-lite"/>
    </source>
</evidence>
<accession>A0A4U8TPN2</accession>
<dbReference type="PANTHER" id="PTHR47396:SF1">
    <property type="entry name" value="ATP-DEPENDENT HELICASE IRC3-RELATED"/>
    <property type="match status" value="1"/>
</dbReference>
<sequence>MLLLKQWGGGHKQTTSLSSQDVNTPKLPKIIIFSTYQSIDVVIEAQKLFKSQIKLIINDEAHRTAGVQKLDSEGEKRDISVWQRTHDNALLNARFRLYLTATPRIYSPKAKEGLSKKAQGKDLMLFSMDDESLFGKEIYSLNFGKAISENLLSDFRVIISYCREEVVAEYLGKLTKAQENSKLSIESAGKMISFANALRKINMSFVDESGIHEAFKEDKEPMKRAVCFHSSIRNSKFATEQFSKISATILLDHIDGTHNAYQKAEKLSWLSEEEEGKCRVLSNAKCLTEGIDVPNLDAVCFFDKRDSIVDIVQAVGRTIRKSEGKKYGYIILPLVLTDEEIKDYNKTLKSDKFKIVWETLKALRSHDERLIDEARIAEVVSFLTDSSEIKELPEATLFTLDELFNEIKNAVPKNLGDLQYWEHYASKVGSIMHNLMLRIQTLNAQNAKIKSLFEGFCKALRGNLNVSFDTDDAIALIAQHIITKPIFECIFSNLNFATFDKVSAELEKLYKKLLNYGLGTETKELEKFYISVRSNAEYAKSDKSKQNLIKNLYDTLFKEAFKKTQEKLGIVYTPIQGVDFVIHSVAYALKKHFNKNLSDDNIHICDPFTGTGTFITRLLQSGYLDSNLESKYKNELWANEITLLGYYIAQINITTTYHDRLLKLKYLDSLSNRESSSRDIFSTAITSNSSAIAHTPEALSGRGIDKGEGATSPNSSPSPLSEKHNNNAFTLFDNLLFTDTFNTYTPDSKGFKVPFTKRQSMQLESEYFAKNLAKIQEFKNTDFKIFIANPPYSTGQKNANDNNKNTSYPFLESRIAETYVAKTKATNKGSNYDSYKMAIRYCSDRIGDNGGIIGFITNGSFIDGNSDSGLRACLEQEFDYIYIFNLRGNARTQGEFRQKEGAGFFDSGSRTPVAITLLIKCTDSAKSPDKKAQILYYDIGDYLSREQKLNIISNFKSIEGIEKQGLWQKIESNKDYDWINQRDYGFMQYLDINEIFECKSKGIQVISYDWQYNFSKTSLKETMNQTIDIYNNEANRLHCKNQEEFEIQAIKDTKQIRWNSSLYSKCFRKIKAQKSSEIIEIQIRPFSKINFFNNPIFIHRKGNEKFMPQNQKNIFIFTTNQAKNFSSLISNYIVDIEFLTKVQAFPLYYYEKIESQDTQGEQSVMDTDNNTLSEAHTIDFDDNVAYYKRKDAIRDEALAKFQEVYSTFWEQNPQFANKSSCEVYPHCDKIKSHDSATLKALSGWGIDKGEGATSPNSSPSPLSENTIISKVIKKAHCV</sequence>
<gene>
    <name evidence="3" type="ORF">LS65_004285</name>
</gene>
<dbReference type="GO" id="GO:0005829">
    <property type="term" value="C:cytosol"/>
    <property type="evidence" value="ECO:0007669"/>
    <property type="project" value="TreeGrafter"/>
</dbReference>
<dbReference type="SUPFAM" id="SSF53335">
    <property type="entry name" value="S-adenosyl-L-methionine-dependent methyltransferases"/>
    <property type="match status" value="1"/>
</dbReference>
<dbReference type="InterPro" id="IPR050742">
    <property type="entry name" value="Helicase_Restrict-Modif_Enz"/>
</dbReference>
<comment type="caution">
    <text evidence="3">The sequence shown here is derived from an EMBL/GenBank/DDBJ whole genome shotgun (WGS) entry which is preliminary data.</text>
</comment>
<organism evidence="3 4">
    <name type="scientific">Helicobacter japonicus</name>
    <dbReference type="NCBI Taxonomy" id="425400"/>
    <lineage>
        <taxon>Bacteria</taxon>
        <taxon>Pseudomonadati</taxon>
        <taxon>Campylobacterota</taxon>
        <taxon>Epsilonproteobacteria</taxon>
        <taxon>Campylobacterales</taxon>
        <taxon>Helicobacteraceae</taxon>
        <taxon>Helicobacter</taxon>
    </lineage>
</organism>
<dbReference type="OrthoDB" id="9804086at2"/>
<reference evidence="3 4" key="1">
    <citation type="journal article" date="2014" name="Genome Announc.">
        <title>Draft genome sequences of eight enterohepatic helicobacter species isolated from both laboratory and wild rodents.</title>
        <authorList>
            <person name="Sheh A."/>
            <person name="Shen Z."/>
            <person name="Fox J.G."/>
        </authorList>
    </citation>
    <scope>NUCLEOTIDE SEQUENCE [LARGE SCALE GENOMIC DNA]</scope>
    <source>
        <strain evidence="3 4">MIT 01-6451</strain>
    </source>
</reference>
<dbReference type="EMBL" id="JRMQ02000004">
    <property type="protein sequence ID" value="TLE02046.1"/>
    <property type="molecule type" value="Genomic_DNA"/>
</dbReference>
<dbReference type="GO" id="GO:0003677">
    <property type="term" value="F:DNA binding"/>
    <property type="evidence" value="ECO:0007669"/>
    <property type="project" value="InterPro"/>
</dbReference>
<keyword evidence="4" id="KW-1185">Reference proteome</keyword>
<dbReference type="Pfam" id="PF00271">
    <property type="entry name" value="Helicase_C"/>
    <property type="match status" value="1"/>
</dbReference>
<dbReference type="RefSeq" id="WP_138129768.1">
    <property type="nucleotide sequence ID" value="NZ_CAORHU010000010.1"/>
</dbReference>
<feature type="domain" description="Helicase C-terminal" evidence="2">
    <location>
        <begin position="210"/>
        <end position="371"/>
    </location>
</feature>
<dbReference type="PANTHER" id="PTHR47396">
    <property type="entry name" value="TYPE I RESTRICTION ENZYME ECOKI R PROTEIN"/>
    <property type="match status" value="1"/>
</dbReference>
<dbReference type="InterPro" id="IPR027417">
    <property type="entry name" value="P-loop_NTPase"/>
</dbReference>
<dbReference type="InterPro" id="IPR053980">
    <property type="entry name" value="ISP_coupler"/>
</dbReference>
<dbReference type="InterPro" id="IPR006935">
    <property type="entry name" value="Helicase/UvrB_N"/>
</dbReference>
<dbReference type="GO" id="GO:0005524">
    <property type="term" value="F:ATP binding"/>
    <property type="evidence" value="ECO:0007669"/>
    <property type="project" value="InterPro"/>
</dbReference>
<evidence type="ECO:0000259" key="2">
    <source>
        <dbReference type="PROSITE" id="PS51194"/>
    </source>
</evidence>
<dbReference type="SUPFAM" id="SSF52540">
    <property type="entry name" value="P-loop containing nucleoside triphosphate hydrolases"/>
    <property type="match status" value="1"/>
</dbReference>
<dbReference type="CDD" id="cd18785">
    <property type="entry name" value="SF2_C"/>
    <property type="match status" value="1"/>
</dbReference>
<dbReference type="Pfam" id="PF04851">
    <property type="entry name" value="ResIII"/>
    <property type="match status" value="1"/>
</dbReference>
<dbReference type="InterPro" id="IPR001650">
    <property type="entry name" value="Helicase_C-like"/>
</dbReference>
<dbReference type="Proteomes" id="UP000029707">
    <property type="component" value="Unassembled WGS sequence"/>
</dbReference>
<name>A0A4U8TPN2_9HELI</name>